<feature type="domain" description="Insertion element IS150 protein InsJ-like helix-turn-helix" evidence="1">
    <location>
        <begin position="278"/>
        <end position="315"/>
    </location>
</feature>
<dbReference type="InterPro" id="IPR055247">
    <property type="entry name" value="InsJ-like_HTH"/>
</dbReference>
<sequence length="341" mass="39551">MMNLRNTFNEDSFEYTTMNDIMAEGMRQPKRQALYKNLWYENEMCILFGASNCGKSIYAMQIAKHIAQEQPILYFDYELNTQQICDRYTNDEGTSPCKFPQNIFRPNLDFDMAKNFKERRAYLRMRIEEAVTKKGIKLFIIDNITCLHPNLSKASEAATFILELRTFMNSLGASFLLLGHSPKKRDNSPITLDNLSGSKNVANFIDSCFCVGEGTTEGNEKRYIKQLKNRSSQIIFNEEHVLVCSIEKGEDNFLYFKEEGYAKEKDLIKGTGNITPEKEKAYQLYKEHKSYRKVAKMTGISDKTIKKWVDEYEEYYTEQKAINKQANGSNEIESAEMRNAE</sequence>
<keyword evidence="2" id="KW-0547">Nucleotide-binding</keyword>
<keyword evidence="2" id="KW-0067">ATP-binding</keyword>
<dbReference type="Gene3D" id="1.10.10.60">
    <property type="entry name" value="Homeodomain-like"/>
    <property type="match status" value="1"/>
</dbReference>
<dbReference type="SUPFAM" id="SSF46689">
    <property type="entry name" value="Homeodomain-like"/>
    <property type="match status" value="1"/>
</dbReference>
<evidence type="ECO:0000259" key="1">
    <source>
        <dbReference type="Pfam" id="PF13518"/>
    </source>
</evidence>
<dbReference type="Gene3D" id="3.40.50.300">
    <property type="entry name" value="P-loop containing nucleotide triphosphate hydrolases"/>
    <property type="match status" value="1"/>
</dbReference>
<dbReference type="EMBL" id="CZAP01000013">
    <property type="protein sequence ID" value="CUP82195.1"/>
    <property type="molecule type" value="Genomic_DNA"/>
</dbReference>
<dbReference type="Pfam" id="PF13518">
    <property type="entry name" value="HTH_28"/>
    <property type="match status" value="1"/>
</dbReference>
<name>A0A174RG35_BACT4</name>
<dbReference type="SUPFAM" id="SSF52540">
    <property type="entry name" value="P-loop containing nucleoside triphosphate hydrolases"/>
    <property type="match status" value="1"/>
</dbReference>
<dbReference type="AlphaFoldDB" id="A0A174RG35"/>
<dbReference type="Proteomes" id="UP000095576">
    <property type="component" value="Unassembled WGS sequence"/>
</dbReference>
<evidence type="ECO:0000313" key="2">
    <source>
        <dbReference type="EMBL" id="CUP82195.1"/>
    </source>
</evidence>
<gene>
    <name evidence="2" type="ORF">ERS852511_03334</name>
</gene>
<organism evidence="2 3">
    <name type="scientific">Bacteroides thetaiotaomicron</name>
    <dbReference type="NCBI Taxonomy" id="818"/>
    <lineage>
        <taxon>Bacteria</taxon>
        <taxon>Pseudomonadati</taxon>
        <taxon>Bacteroidota</taxon>
        <taxon>Bacteroidia</taxon>
        <taxon>Bacteroidales</taxon>
        <taxon>Bacteroidaceae</taxon>
        <taxon>Bacteroides</taxon>
    </lineage>
</organism>
<dbReference type="RefSeq" id="WP_055300393.1">
    <property type="nucleotide sequence ID" value="NZ_CZAP01000013.1"/>
</dbReference>
<dbReference type="InterPro" id="IPR009057">
    <property type="entry name" value="Homeodomain-like_sf"/>
</dbReference>
<proteinExistence type="predicted"/>
<dbReference type="Pfam" id="PF13481">
    <property type="entry name" value="AAA_25"/>
    <property type="match status" value="1"/>
</dbReference>
<dbReference type="GO" id="GO:0004386">
    <property type="term" value="F:helicase activity"/>
    <property type="evidence" value="ECO:0007669"/>
    <property type="project" value="UniProtKB-KW"/>
</dbReference>
<dbReference type="InterPro" id="IPR027417">
    <property type="entry name" value="P-loop_NTPase"/>
</dbReference>
<evidence type="ECO:0000313" key="3">
    <source>
        <dbReference type="Proteomes" id="UP000095576"/>
    </source>
</evidence>
<reference evidence="2 3" key="1">
    <citation type="submission" date="2015-09" db="EMBL/GenBank/DDBJ databases">
        <authorList>
            <consortium name="Pathogen Informatics"/>
        </authorList>
    </citation>
    <scope>NUCLEOTIDE SEQUENCE [LARGE SCALE GENOMIC DNA]</scope>
    <source>
        <strain evidence="2 3">2789STDY5834899</strain>
    </source>
</reference>
<keyword evidence="2" id="KW-0378">Hydrolase</keyword>
<protein>
    <submittedName>
        <fullName evidence="2">Replicative DNA helicase</fullName>
    </submittedName>
</protein>
<keyword evidence="2" id="KW-0347">Helicase</keyword>
<accession>A0A174RG35</accession>